<dbReference type="PANTHER" id="PTHR31260">
    <property type="entry name" value="CYSTATIN/MONELLIN SUPERFAMILY PROTEIN"/>
    <property type="match status" value="1"/>
</dbReference>
<dbReference type="EMBL" id="JACTNZ010000001">
    <property type="protein sequence ID" value="KAG5563996.1"/>
    <property type="molecule type" value="Genomic_DNA"/>
</dbReference>
<dbReference type="AlphaFoldDB" id="A0AAV6LIP7"/>
<organism evidence="1 2">
    <name type="scientific">Rhododendron griersonianum</name>
    <dbReference type="NCBI Taxonomy" id="479676"/>
    <lineage>
        <taxon>Eukaryota</taxon>
        <taxon>Viridiplantae</taxon>
        <taxon>Streptophyta</taxon>
        <taxon>Embryophyta</taxon>
        <taxon>Tracheophyta</taxon>
        <taxon>Spermatophyta</taxon>
        <taxon>Magnoliopsida</taxon>
        <taxon>eudicotyledons</taxon>
        <taxon>Gunneridae</taxon>
        <taxon>Pentapetalae</taxon>
        <taxon>asterids</taxon>
        <taxon>Ericales</taxon>
        <taxon>Ericaceae</taxon>
        <taxon>Ericoideae</taxon>
        <taxon>Rhodoreae</taxon>
        <taxon>Rhododendron</taxon>
    </lineage>
</organism>
<name>A0AAV6LIP7_9ERIC</name>
<sequence length="219" mass="24947">MEAEKSVTVKNDEVISHIQREKEDSKRKIFEAYAEQVRKTEGYEVTSRPVESVMGGFSPMDISEEKRFEDYDMCAQLAVDKFNSLFKVLTVTAQPSCMLTFYITFEAKDLADEAKVKTYQTEVLMGIPLGTWKVKVMRPKPSLDEQDACWGKVKMAADHDSEAWDFLLGLIQVSYEGYNSPFGSRNLHEHLVVVIVGWDKLVQDHDSEAWDFLLGLSAT</sequence>
<evidence type="ECO:0000313" key="2">
    <source>
        <dbReference type="Proteomes" id="UP000823749"/>
    </source>
</evidence>
<dbReference type="Gene3D" id="3.10.450.10">
    <property type="match status" value="1"/>
</dbReference>
<dbReference type="InterPro" id="IPR006462">
    <property type="entry name" value="MS5"/>
</dbReference>
<dbReference type="Proteomes" id="UP000823749">
    <property type="component" value="Chromosome 1"/>
</dbReference>
<reference evidence="1" key="1">
    <citation type="submission" date="2020-08" db="EMBL/GenBank/DDBJ databases">
        <title>Plant Genome Project.</title>
        <authorList>
            <person name="Zhang R.-G."/>
        </authorList>
    </citation>
    <scope>NUCLEOTIDE SEQUENCE</scope>
    <source>
        <strain evidence="1">WSP0</strain>
        <tissue evidence="1">Leaf</tissue>
    </source>
</reference>
<protein>
    <submittedName>
        <fullName evidence="1">Uncharacterized protein</fullName>
    </submittedName>
</protein>
<proteinExistence type="predicted"/>
<comment type="caution">
    <text evidence="1">The sequence shown here is derived from an EMBL/GenBank/DDBJ whole genome shotgun (WGS) entry which is preliminary data.</text>
</comment>
<dbReference type="PANTHER" id="PTHR31260:SF28">
    <property type="entry name" value="CYSTATIN DOMAIN PROTEIN"/>
    <property type="match status" value="1"/>
</dbReference>
<gene>
    <name evidence="1" type="ORF">RHGRI_000239</name>
</gene>
<accession>A0AAV6LIP7</accession>
<evidence type="ECO:0000313" key="1">
    <source>
        <dbReference type="EMBL" id="KAG5563996.1"/>
    </source>
</evidence>
<keyword evidence="2" id="KW-1185">Reference proteome</keyword>